<dbReference type="PANTHER" id="PTHR42711">
    <property type="entry name" value="ABC TRANSPORTER ATP-BINDING PROTEIN"/>
    <property type="match status" value="1"/>
</dbReference>
<dbReference type="RefSeq" id="WP_210059210.1">
    <property type="nucleotide sequence ID" value="NZ_BAAAMH010000035.1"/>
</dbReference>
<dbReference type="PROSITE" id="PS00211">
    <property type="entry name" value="ABC_TRANSPORTER_1"/>
    <property type="match status" value="1"/>
</dbReference>
<evidence type="ECO:0000256" key="3">
    <source>
        <dbReference type="ARBA" id="ARBA00022741"/>
    </source>
</evidence>
<feature type="domain" description="ABC transporter" evidence="6">
    <location>
        <begin position="6"/>
        <end position="229"/>
    </location>
</feature>
<keyword evidence="2" id="KW-0813">Transport</keyword>
<keyword evidence="8" id="KW-1185">Reference proteome</keyword>
<dbReference type="GO" id="GO:0005524">
    <property type="term" value="F:ATP binding"/>
    <property type="evidence" value="ECO:0007669"/>
    <property type="project" value="UniProtKB-KW"/>
</dbReference>
<gene>
    <name evidence="7" type="ORF">JOF54_004049</name>
</gene>
<dbReference type="CDD" id="cd03230">
    <property type="entry name" value="ABC_DR_subfamily_A"/>
    <property type="match status" value="1"/>
</dbReference>
<dbReference type="InterPro" id="IPR050763">
    <property type="entry name" value="ABC_transporter_ATP-binding"/>
</dbReference>
<dbReference type="InterPro" id="IPR027417">
    <property type="entry name" value="P-loop_NTPase"/>
</dbReference>
<comment type="subcellular location">
    <subcellularLocation>
        <location evidence="1">Cell membrane</location>
        <topology evidence="1">Peripheral membrane protein</topology>
    </subcellularLocation>
</comment>
<evidence type="ECO:0000259" key="6">
    <source>
        <dbReference type="PROSITE" id="PS50893"/>
    </source>
</evidence>
<evidence type="ECO:0000313" key="8">
    <source>
        <dbReference type="Proteomes" id="UP000758168"/>
    </source>
</evidence>
<dbReference type="InterPro" id="IPR003439">
    <property type="entry name" value="ABC_transporter-like_ATP-bd"/>
</dbReference>
<keyword evidence="4 7" id="KW-0067">ATP-binding</keyword>
<name>A0ABS4ZEG0_9ACTN</name>
<dbReference type="InterPro" id="IPR017871">
    <property type="entry name" value="ABC_transporter-like_CS"/>
</dbReference>
<dbReference type="Pfam" id="PF00005">
    <property type="entry name" value="ABC_tran"/>
    <property type="match status" value="1"/>
</dbReference>
<reference evidence="7 8" key="1">
    <citation type="submission" date="2021-03" db="EMBL/GenBank/DDBJ databases">
        <title>Sequencing the genomes of 1000 actinobacteria strains.</title>
        <authorList>
            <person name="Klenk H.-P."/>
        </authorList>
    </citation>
    <scope>NUCLEOTIDE SEQUENCE [LARGE SCALE GENOMIC DNA]</scope>
    <source>
        <strain evidence="7 8">DSM 12936</strain>
    </source>
</reference>
<dbReference type="PANTHER" id="PTHR42711:SF17">
    <property type="entry name" value="ABC TRANSPORTER ATP-BINDING PROTEIN"/>
    <property type="match status" value="1"/>
</dbReference>
<dbReference type="SUPFAM" id="SSF52540">
    <property type="entry name" value="P-loop containing nucleoside triphosphate hydrolases"/>
    <property type="match status" value="1"/>
</dbReference>
<dbReference type="InterPro" id="IPR003593">
    <property type="entry name" value="AAA+_ATPase"/>
</dbReference>
<evidence type="ECO:0000256" key="2">
    <source>
        <dbReference type="ARBA" id="ARBA00022448"/>
    </source>
</evidence>
<accession>A0ABS4ZEG0</accession>
<dbReference type="PROSITE" id="PS50893">
    <property type="entry name" value="ABC_TRANSPORTER_2"/>
    <property type="match status" value="1"/>
</dbReference>
<evidence type="ECO:0000256" key="5">
    <source>
        <dbReference type="ARBA" id="ARBA00023251"/>
    </source>
</evidence>
<comment type="caution">
    <text evidence="7">The sequence shown here is derived from an EMBL/GenBank/DDBJ whole genome shotgun (WGS) entry which is preliminary data.</text>
</comment>
<sequence length="308" mass="32777">MQTDVIEARGLTRRFGEVLAVDAVDLRVGQGEVVAVLGPNGAGKTTTLEMLLGLRSPSAGTVRVFGADPSTAAVRSRVGAMLQDTDAPESLTVTEIVDLVAAYHPYRLPTGEVLERATLQGHRKRRVTQLSGGERQRLSFALAIVGDPDLLYLDEPTASLDVGARRLFWQQVADFAALGKTILFSTHNLEEADLAAERVVIINAGRIFSDGTPRELKGLLAGRTLELVTDADDAVLAALPGVRGVLELPADGATADRPGARRVRLQAADAEPPLRALFAAGHLVEGLIVTEATLEEAFVHLTSAERAR</sequence>
<proteinExistence type="predicted"/>
<evidence type="ECO:0000313" key="7">
    <source>
        <dbReference type="EMBL" id="MBP2419127.1"/>
    </source>
</evidence>
<dbReference type="EMBL" id="JAGIOB010000001">
    <property type="protein sequence ID" value="MBP2419127.1"/>
    <property type="molecule type" value="Genomic_DNA"/>
</dbReference>
<organism evidence="7 8">
    <name type="scientific">Microlunatus capsulatus</name>
    <dbReference type="NCBI Taxonomy" id="99117"/>
    <lineage>
        <taxon>Bacteria</taxon>
        <taxon>Bacillati</taxon>
        <taxon>Actinomycetota</taxon>
        <taxon>Actinomycetes</taxon>
        <taxon>Propionibacteriales</taxon>
        <taxon>Propionibacteriaceae</taxon>
        <taxon>Microlunatus</taxon>
    </lineage>
</organism>
<protein>
    <submittedName>
        <fullName evidence="7">ABC-2 type transport system ATP-binding protein</fullName>
    </submittedName>
</protein>
<evidence type="ECO:0000256" key="1">
    <source>
        <dbReference type="ARBA" id="ARBA00004202"/>
    </source>
</evidence>
<keyword evidence="5" id="KW-0046">Antibiotic resistance</keyword>
<keyword evidence="3" id="KW-0547">Nucleotide-binding</keyword>
<evidence type="ECO:0000256" key="4">
    <source>
        <dbReference type="ARBA" id="ARBA00022840"/>
    </source>
</evidence>
<dbReference type="SMART" id="SM00382">
    <property type="entry name" value="AAA"/>
    <property type="match status" value="1"/>
</dbReference>
<dbReference type="Proteomes" id="UP000758168">
    <property type="component" value="Unassembled WGS sequence"/>
</dbReference>
<dbReference type="Gene3D" id="3.40.50.300">
    <property type="entry name" value="P-loop containing nucleotide triphosphate hydrolases"/>
    <property type="match status" value="1"/>
</dbReference>